<organism evidence="8 9">
    <name type="scientific">Trichonephila inaurata madagascariensis</name>
    <dbReference type="NCBI Taxonomy" id="2747483"/>
    <lineage>
        <taxon>Eukaryota</taxon>
        <taxon>Metazoa</taxon>
        <taxon>Ecdysozoa</taxon>
        <taxon>Arthropoda</taxon>
        <taxon>Chelicerata</taxon>
        <taxon>Arachnida</taxon>
        <taxon>Araneae</taxon>
        <taxon>Araneomorphae</taxon>
        <taxon>Entelegynae</taxon>
        <taxon>Araneoidea</taxon>
        <taxon>Nephilidae</taxon>
        <taxon>Trichonephila</taxon>
        <taxon>Trichonephila inaurata</taxon>
    </lineage>
</organism>
<keyword evidence="5" id="KW-0198">Cysteine biosynthesis</keyword>
<dbReference type="PANTHER" id="PTHR11808:SF15">
    <property type="entry name" value="CYSTATHIONINE GAMMA-LYASE"/>
    <property type="match status" value="1"/>
</dbReference>
<dbReference type="GO" id="GO:0004123">
    <property type="term" value="F:cystathionine gamma-lyase activity"/>
    <property type="evidence" value="ECO:0007669"/>
    <property type="project" value="TreeGrafter"/>
</dbReference>
<dbReference type="Proteomes" id="UP000886998">
    <property type="component" value="Unassembled WGS sequence"/>
</dbReference>
<evidence type="ECO:0000256" key="7">
    <source>
        <dbReference type="RuleBase" id="RU362118"/>
    </source>
</evidence>
<keyword evidence="5" id="KW-0028">Amino-acid biosynthesis</keyword>
<dbReference type="OrthoDB" id="3512640at2759"/>
<dbReference type="AlphaFoldDB" id="A0A8X6WT28"/>
<protein>
    <recommendedName>
        <fullName evidence="3">cystathionine gamma-lyase</fullName>
        <ecNumber evidence="3">4.4.1.1</ecNumber>
    </recommendedName>
    <alternativeName>
        <fullName evidence="6">Gamma-cystathionase</fullName>
    </alternativeName>
</protein>
<evidence type="ECO:0000256" key="2">
    <source>
        <dbReference type="ARBA" id="ARBA00005038"/>
    </source>
</evidence>
<dbReference type="PANTHER" id="PTHR11808">
    <property type="entry name" value="TRANS-SULFURATION ENZYME FAMILY MEMBER"/>
    <property type="match status" value="1"/>
</dbReference>
<dbReference type="SUPFAM" id="SSF53383">
    <property type="entry name" value="PLP-dependent transferases"/>
    <property type="match status" value="1"/>
</dbReference>
<dbReference type="EMBL" id="BMAV01002151">
    <property type="protein sequence ID" value="GFY40853.1"/>
    <property type="molecule type" value="Genomic_DNA"/>
</dbReference>
<evidence type="ECO:0000256" key="5">
    <source>
        <dbReference type="ARBA" id="ARBA00023192"/>
    </source>
</evidence>
<evidence type="ECO:0000256" key="3">
    <source>
        <dbReference type="ARBA" id="ARBA00012085"/>
    </source>
</evidence>
<evidence type="ECO:0000313" key="8">
    <source>
        <dbReference type="EMBL" id="GFY40853.1"/>
    </source>
</evidence>
<comment type="caution">
    <text evidence="8">The sequence shown here is derived from an EMBL/GenBank/DDBJ whole genome shotgun (WGS) entry which is preliminary data.</text>
</comment>
<dbReference type="InterPro" id="IPR000277">
    <property type="entry name" value="Cys/Met-Metab_PyrdxlP-dep_enz"/>
</dbReference>
<evidence type="ECO:0000256" key="6">
    <source>
        <dbReference type="ARBA" id="ARBA00029853"/>
    </source>
</evidence>
<comment type="pathway">
    <text evidence="2">Amino-acid biosynthesis; L-cysteine biosynthesis; L-cysteine from L-homocysteine and L-serine: step 2/2.</text>
</comment>
<evidence type="ECO:0000256" key="1">
    <source>
        <dbReference type="ARBA" id="ARBA00001933"/>
    </source>
</evidence>
<dbReference type="Gene3D" id="3.90.1150.10">
    <property type="entry name" value="Aspartate Aminotransferase, domain 1"/>
    <property type="match status" value="1"/>
</dbReference>
<sequence length="87" mass="9389">MTHASVPKDQRENLGISDNLIRLSVGVEEIADLLADLDQALEISFIIQVLLSCRRAPNAKQKGHGTVDTPRHDAMLLSGGVLDEGVD</sequence>
<comment type="cofactor">
    <cofactor evidence="1 7">
        <name>pyridoxal 5'-phosphate</name>
        <dbReference type="ChEBI" id="CHEBI:597326"/>
    </cofactor>
</comment>
<dbReference type="Pfam" id="PF01053">
    <property type="entry name" value="Cys_Met_Meta_PP"/>
    <property type="match status" value="1"/>
</dbReference>
<evidence type="ECO:0000313" key="9">
    <source>
        <dbReference type="Proteomes" id="UP000886998"/>
    </source>
</evidence>
<dbReference type="GO" id="GO:0005737">
    <property type="term" value="C:cytoplasm"/>
    <property type="evidence" value="ECO:0007669"/>
    <property type="project" value="TreeGrafter"/>
</dbReference>
<proteinExistence type="inferred from homology"/>
<gene>
    <name evidence="8" type="ORF">TNIN_203531</name>
</gene>
<dbReference type="GO" id="GO:0030170">
    <property type="term" value="F:pyridoxal phosphate binding"/>
    <property type="evidence" value="ECO:0007669"/>
    <property type="project" value="InterPro"/>
</dbReference>
<reference evidence="8" key="1">
    <citation type="submission" date="2020-08" db="EMBL/GenBank/DDBJ databases">
        <title>Multicomponent nature underlies the extraordinary mechanical properties of spider dragline silk.</title>
        <authorList>
            <person name="Kono N."/>
            <person name="Nakamura H."/>
            <person name="Mori M."/>
            <person name="Yoshida Y."/>
            <person name="Ohtoshi R."/>
            <person name="Malay A.D."/>
            <person name="Moran D.A.P."/>
            <person name="Tomita M."/>
            <person name="Numata K."/>
            <person name="Arakawa K."/>
        </authorList>
    </citation>
    <scope>NUCLEOTIDE SEQUENCE</scope>
</reference>
<dbReference type="EC" id="4.4.1.1" evidence="3"/>
<dbReference type="InterPro" id="IPR015424">
    <property type="entry name" value="PyrdxlP-dep_Trfase"/>
</dbReference>
<accession>A0A8X6WT28</accession>
<dbReference type="GO" id="GO:0019346">
    <property type="term" value="P:transsulfuration"/>
    <property type="evidence" value="ECO:0007669"/>
    <property type="project" value="InterPro"/>
</dbReference>
<dbReference type="GO" id="GO:0019343">
    <property type="term" value="P:cysteine biosynthetic process via cystathionine"/>
    <property type="evidence" value="ECO:0007669"/>
    <property type="project" value="TreeGrafter"/>
</dbReference>
<comment type="similarity">
    <text evidence="7">Belongs to the trans-sulfuration enzymes family.</text>
</comment>
<dbReference type="InterPro" id="IPR015422">
    <property type="entry name" value="PyrdxlP-dep_Trfase_small"/>
</dbReference>
<evidence type="ECO:0000256" key="4">
    <source>
        <dbReference type="ARBA" id="ARBA00022898"/>
    </source>
</evidence>
<name>A0A8X6WT28_9ARAC</name>
<keyword evidence="9" id="KW-1185">Reference proteome</keyword>
<keyword evidence="4 7" id="KW-0663">Pyridoxal phosphate</keyword>